<reference evidence="1" key="1">
    <citation type="submission" date="2018-02" db="EMBL/GenBank/DDBJ databases">
        <title>Rhizophora mucronata_Transcriptome.</title>
        <authorList>
            <person name="Meera S.P."/>
            <person name="Sreeshan A."/>
            <person name="Augustine A."/>
        </authorList>
    </citation>
    <scope>NUCLEOTIDE SEQUENCE</scope>
    <source>
        <tissue evidence="1">Leaf</tissue>
    </source>
</reference>
<organism evidence="1">
    <name type="scientific">Rhizophora mucronata</name>
    <name type="common">Asiatic mangrove</name>
    <dbReference type="NCBI Taxonomy" id="61149"/>
    <lineage>
        <taxon>Eukaryota</taxon>
        <taxon>Viridiplantae</taxon>
        <taxon>Streptophyta</taxon>
        <taxon>Embryophyta</taxon>
        <taxon>Tracheophyta</taxon>
        <taxon>Spermatophyta</taxon>
        <taxon>Magnoliopsida</taxon>
        <taxon>eudicotyledons</taxon>
        <taxon>Gunneridae</taxon>
        <taxon>Pentapetalae</taxon>
        <taxon>rosids</taxon>
        <taxon>fabids</taxon>
        <taxon>Malpighiales</taxon>
        <taxon>Rhizophoraceae</taxon>
        <taxon>Rhizophora</taxon>
    </lineage>
</organism>
<protein>
    <submittedName>
        <fullName evidence="1">Vacuolar protein sorting-associated protein 45-like protein</fullName>
    </submittedName>
</protein>
<name>A0A2P2KQX6_RHIMU</name>
<proteinExistence type="predicted"/>
<accession>A0A2P2KQX6</accession>
<sequence>MEVQQVTITNTLLAYAKLVNVCRTKNNRKFPVSSGVEYISPSQLGRDALACLTISPPNQPKLQICSSLV</sequence>
<dbReference type="EMBL" id="GGEC01027645">
    <property type="protein sequence ID" value="MBX08129.1"/>
    <property type="molecule type" value="Transcribed_RNA"/>
</dbReference>
<dbReference type="AlphaFoldDB" id="A0A2P2KQX6"/>
<evidence type="ECO:0000313" key="1">
    <source>
        <dbReference type="EMBL" id="MBX08129.1"/>
    </source>
</evidence>